<keyword evidence="6 8" id="KW-0560">Oxidoreductase</keyword>
<evidence type="ECO:0000256" key="8">
    <source>
        <dbReference type="PIRNR" id="PIRNR000194"/>
    </source>
</evidence>
<dbReference type="PANTHER" id="PTHR48069">
    <property type="entry name" value="DIHYDROFOLATE REDUCTASE"/>
    <property type="match status" value="1"/>
</dbReference>
<keyword evidence="5 8" id="KW-0521">NADP</keyword>
<dbReference type="GO" id="GO:0046452">
    <property type="term" value="P:dihydrofolate metabolic process"/>
    <property type="evidence" value="ECO:0007669"/>
    <property type="project" value="TreeGrafter"/>
</dbReference>
<reference evidence="10 11" key="1">
    <citation type="journal article" date="2016" name="Nat. Commun.">
        <title>Thousands of microbial genomes shed light on interconnected biogeochemical processes in an aquifer system.</title>
        <authorList>
            <person name="Anantharaman K."/>
            <person name="Brown C.T."/>
            <person name="Hug L.A."/>
            <person name="Sharon I."/>
            <person name="Castelle C.J."/>
            <person name="Probst A.J."/>
            <person name="Thomas B.C."/>
            <person name="Singh A."/>
            <person name="Wilkins M.J."/>
            <person name="Karaoz U."/>
            <person name="Brodie E.L."/>
            <person name="Williams K.H."/>
            <person name="Hubbard S.S."/>
            <person name="Banfield J.F."/>
        </authorList>
    </citation>
    <scope>NUCLEOTIDE SEQUENCE [LARGE SCALE GENOMIC DNA]</scope>
</reference>
<proteinExistence type="inferred from homology"/>
<comment type="similarity">
    <text evidence="2 8">Belongs to the dihydrofolate reductase family.</text>
</comment>
<dbReference type="Gene3D" id="3.40.430.10">
    <property type="entry name" value="Dihydrofolate Reductase, subunit A"/>
    <property type="match status" value="1"/>
</dbReference>
<evidence type="ECO:0000256" key="4">
    <source>
        <dbReference type="ARBA" id="ARBA00022563"/>
    </source>
</evidence>
<gene>
    <name evidence="10" type="ORF">A3I86_00035</name>
</gene>
<dbReference type="GO" id="GO:0006730">
    <property type="term" value="P:one-carbon metabolic process"/>
    <property type="evidence" value="ECO:0007669"/>
    <property type="project" value="UniProtKB-KW"/>
</dbReference>
<evidence type="ECO:0000256" key="2">
    <source>
        <dbReference type="ARBA" id="ARBA00009539"/>
    </source>
</evidence>
<evidence type="ECO:0000259" key="9">
    <source>
        <dbReference type="PROSITE" id="PS51330"/>
    </source>
</evidence>
<evidence type="ECO:0000256" key="6">
    <source>
        <dbReference type="ARBA" id="ARBA00023002"/>
    </source>
</evidence>
<comment type="catalytic activity">
    <reaction evidence="8">
        <text>(6S)-5,6,7,8-tetrahydrofolate + NADP(+) = 7,8-dihydrofolate + NADPH + H(+)</text>
        <dbReference type="Rhea" id="RHEA:15009"/>
        <dbReference type="ChEBI" id="CHEBI:15378"/>
        <dbReference type="ChEBI" id="CHEBI:57451"/>
        <dbReference type="ChEBI" id="CHEBI:57453"/>
        <dbReference type="ChEBI" id="CHEBI:57783"/>
        <dbReference type="ChEBI" id="CHEBI:58349"/>
        <dbReference type="EC" id="1.5.1.3"/>
    </reaction>
</comment>
<dbReference type="GO" id="GO:0004146">
    <property type="term" value="F:dihydrofolate reductase activity"/>
    <property type="evidence" value="ECO:0007669"/>
    <property type="project" value="UniProtKB-EC"/>
</dbReference>
<evidence type="ECO:0000256" key="5">
    <source>
        <dbReference type="ARBA" id="ARBA00022857"/>
    </source>
</evidence>
<dbReference type="PANTHER" id="PTHR48069:SF3">
    <property type="entry name" value="DIHYDROFOLATE REDUCTASE"/>
    <property type="match status" value="1"/>
</dbReference>
<accession>A0A1G2UF42</accession>
<dbReference type="PRINTS" id="PR00070">
    <property type="entry name" value="DHFR"/>
</dbReference>
<feature type="domain" description="DHFR" evidence="9">
    <location>
        <begin position="5"/>
        <end position="164"/>
    </location>
</feature>
<dbReference type="UniPathway" id="UPA00077">
    <property type="reaction ID" value="UER00158"/>
</dbReference>
<comment type="function">
    <text evidence="7 8">Key enzyme in folate metabolism. Catalyzes an essential reaction for de novo glycine and purine synthesis, and for DNA precursor synthesis.</text>
</comment>
<dbReference type="GO" id="GO:0046655">
    <property type="term" value="P:folic acid metabolic process"/>
    <property type="evidence" value="ECO:0007669"/>
    <property type="project" value="TreeGrafter"/>
</dbReference>
<dbReference type="EMBL" id="MHWM01000031">
    <property type="protein sequence ID" value="OHB08073.1"/>
    <property type="molecule type" value="Genomic_DNA"/>
</dbReference>
<evidence type="ECO:0000256" key="1">
    <source>
        <dbReference type="ARBA" id="ARBA00004903"/>
    </source>
</evidence>
<dbReference type="CDD" id="cd00209">
    <property type="entry name" value="DHFR"/>
    <property type="match status" value="1"/>
</dbReference>
<name>A0A1G2UF42_9BACT</name>
<dbReference type="SUPFAM" id="SSF53597">
    <property type="entry name" value="Dihydrofolate reductase-like"/>
    <property type="match status" value="1"/>
</dbReference>
<evidence type="ECO:0000313" key="10">
    <source>
        <dbReference type="EMBL" id="OHB08073.1"/>
    </source>
</evidence>
<dbReference type="InterPro" id="IPR024072">
    <property type="entry name" value="DHFR-like_dom_sf"/>
</dbReference>
<sequence>MTKPRISIIVARAKNGVIGGKNGLLWHISDDLKRFKELTMSHPIIMGRKTYDSIGKPLPGRTSFVVTRDTKLSIPGCVICLSIEQAIEKASELNSEEIFVIGGEEIYKLALHIVDRLYVTEVDLDIKGDAYFPDYTKEFTKEISREERFDEKTGLKYTWVDLER</sequence>
<organism evidence="10 11">
    <name type="scientific">Candidatus Zambryskibacteria bacterium RIFCSPLOWO2_02_FULL_39_14</name>
    <dbReference type="NCBI Taxonomy" id="1802769"/>
    <lineage>
        <taxon>Bacteria</taxon>
        <taxon>Candidatus Zambryskiibacteriota</taxon>
    </lineage>
</organism>
<dbReference type="GO" id="GO:0046654">
    <property type="term" value="P:tetrahydrofolate biosynthetic process"/>
    <property type="evidence" value="ECO:0007669"/>
    <property type="project" value="UniProtKB-UniPathway"/>
</dbReference>
<dbReference type="FunFam" id="3.40.430.10:FF:000001">
    <property type="entry name" value="Dihydrofolate reductase"/>
    <property type="match status" value="1"/>
</dbReference>
<evidence type="ECO:0000256" key="7">
    <source>
        <dbReference type="ARBA" id="ARBA00025067"/>
    </source>
</evidence>
<dbReference type="Pfam" id="PF00186">
    <property type="entry name" value="DHFR_1"/>
    <property type="match status" value="1"/>
</dbReference>
<dbReference type="GO" id="GO:0070401">
    <property type="term" value="F:NADP+ binding"/>
    <property type="evidence" value="ECO:0007669"/>
    <property type="project" value="UniProtKB-ARBA"/>
</dbReference>
<protein>
    <recommendedName>
        <fullName evidence="3 8">Dihydrofolate reductase</fullName>
        <ecNumber evidence="3 8">1.5.1.3</ecNumber>
    </recommendedName>
</protein>
<dbReference type="EC" id="1.5.1.3" evidence="3 8"/>
<comment type="caution">
    <text evidence="10">The sequence shown here is derived from an EMBL/GenBank/DDBJ whole genome shotgun (WGS) entry which is preliminary data.</text>
</comment>
<comment type="pathway">
    <text evidence="1 8">Cofactor biosynthesis; tetrahydrofolate biosynthesis; 5,6,7,8-tetrahydrofolate from 7,8-dihydrofolate: step 1/1.</text>
</comment>
<evidence type="ECO:0000256" key="3">
    <source>
        <dbReference type="ARBA" id="ARBA00012856"/>
    </source>
</evidence>
<keyword evidence="4 8" id="KW-0554">One-carbon metabolism</keyword>
<dbReference type="Proteomes" id="UP000177096">
    <property type="component" value="Unassembled WGS sequence"/>
</dbReference>
<dbReference type="PIRSF" id="PIRSF000194">
    <property type="entry name" value="DHFR"/>
    <property type="match status" value="1"/>
</dbReference>
<evidence type="ECO:0000313" key="11">
    <source>
        <dbReference type="Proteomes" id="UP000177096"/>
    </source>
</evidence>
<dbReference type="PROSITE" id="PS51330">
    <property type="entry name" value="DHFR_2"/>
    <property type="match status" value="1"/>
</dbReference>
<dbReference type="InterPro" id="IPR012259">
    <property type="entry name" value="DHFR"/>
</dbReference>
<dbReference type="AlphaFoldDB" id="A0A1G2UF42"/>
<dbReference type="InterPro" id="IPR001796">
    <property type="entry name" value="DHFR_dom"/>
</dbReference>